<feature type="compositionally biased region" description="Polar residues" evidence="1">
    <location>
        <begin position="1"/>
        <end position="16"/>
    </location>
</feature>
<evidence type="ECO:0000313" key="4">
    <source>
        <dbReference type="Proteomes" id="UP000006727"/>
    </source>
</evidence>
<proteinExistence type="predicted"/>
<evidence type="ECO:0000313" key="3">
    <source>
        <dbReference type="EnsemblPlants" id="Pp3c10_12790V3.1"/>
    </source>
</evidence>
<reference evidence="2 4" key="1">
    <citation type="journal article" date="2008" name="Science">
        <title>The Physcomitrella genome reveals evolutionary insights into the conquest of land by plants.</title>
        <authorList>
            <person name="Rensing S."/>
            <person name="Lang D."/>
            <person name="Zimmer A."/>
            <person name="Terry A."/>
            <person name="Salamov A."/>
            <person name="Shapiro H."/>
            <person name="Nishiyama T."/>
            <person name="Perroud P.-F."/>
            <person name="Lindquist E."/>
            <person name="Kamisugi Y."/>
            <person name="Tanahashi T."/>
            <person name="Sakakibara K."/>
            <person name="Fujita T."/>
            <person name="Oishi K."/>
            <person name="Shin-I T."/>
            <person name="Kuroki Y."/>
            <person name="Toyoda A."/>
            <person name="Suzuki Y."/>
            <person name="Hashimoto A."/>
            <person name="Yamaguchi K."/>
            <person name="Sugano A."/>
            <person name="Kohara Y."/>
            <person name="Fujiyama A."/>
            <person name="Anterola A."/>
            <person name="Aoki S."/>
            <person name="Ashton N."/>
            <person name="Barbazuk W.B."/>
            <person name="Barker E."/>
            <person name="Bennetzen J."/>
            <person name="Bezanilla M."/>
            <person name="Blankenship R."/>
            <person name="Cho S.H."/>
            <person name="Dutcher S."/>
            <person name="Estelle M."/>
            <person name="Fawcett J.A."/>
            <person name="Gundlach H."/>
            <person name="Hanada K."/>
            <person name="Heyl A."/>
            <person name="Hicks K.A."/>
            <person name="Hugh J."/>
            <person name="Lohr M."/>
            <person name="Mayer K."/>
            <person name="Melkozernov A."/>
            <person name="Murata T."/>
            <person name="Nelson D."/>
            <person name="Pils B."/>
            <person name="Prigge M."/>
            <person name="Reiss B."/>
            <person name="Renner T."/>
            <person name="Rombauts S."/>
            <person name="Rushton P."/>
            <person name="Sanderfoot A."/>
            <person name="Schween G."/>
            <person name="Shiu S.-H."/>
            <person name="Stueber K."/>
            <person name="Theodoulou F.L."/>
            <person name="Tu H."/>
            <person name="Van de Peer Y."/>
            <person name="Verrier P.J."/>
            <person name="Waters E."/>
            <person name="Wood A."/>
            <person name="Yang L."/>
            <person name="Cove D."/>
            <person name="Cuming A."/>
            <person name="Hasebe M."/>
            <person name="Lucas S."/>
            <person name="Mishler D.B."/>
            <person name="Reski R."/>
            <person name="Grigoriev I."/>
            <person name="Quatrano R.S."/>
            <person name="Boore J.L."/>
        </authorList>
    </citation>
    <scope>NUCLEOTIDE SEQUENCE [LARGE SCALE GENOMIC DNA]</scope>
    <source>
        <strain evidence="3 4">cv. Gransden 2004</strain>
    </source>
</reference>
<accession>A0A2K1JYT8</accession>
<dbReference type="Proteomes" id="UP000006727">
    <property type="component" value="Chromosome 10"/>
</dbReference>
<dbReference type="EnsemblPlants" id="Pp3c10_12790V3.1">
    <property type="protein sequence ID" value="Pp3c10_12790V3.1"/>
    <property type="gene ID" value="Pp3c10_12790"/>
</dbReference>
<gene>
    <name evidence="2" type="ORF">PHYPA_013812</name>
</gene>
<evidence type="ECO:0000256" key="1">
    <source>
        <dbReference type="SAM" id="MobiDB-lite"/>
    </source>
</evidence>
<feature type="region of interest" description="Disordered" evidence="1">
    <location>
        <begin position="1"/>
        <end position="24"/>
    </location>
</feature>
<keyword evidence="4" id="KW-1185">Reference proteome</keyword>
<evidence type="ECO:0000313" key="2">
    <source>
        <dbReference type="EMBL" id="PNR46692.1"/>
    </source>
</evidence>
<reference evidence="2 4" key="2">
    <citation type="journal article" date="2018" name="Plant J.">
        <title>The Physcomitrella patens chromosome-scale assembly reveals moss genome structure and evolution.</title>
        <authorList>
            <person name="Lang D."/>
            <person name="Ullrich K.K."/>
            <person name="Murat F."/>
            <person name="Fuchs J."/>
            <person name="Jenkins J."/>
            <person name="Haas F.B."/>
            <person name="Piednoel M."/>
            <person name="Gundlach H."/>
            <person name="Van Bel M."/>
            <person name="Meyberg R."/>
            <person name="Vives C."/>
            <person name="Morata J."/>
            <person name="Symeonidi A."/>
            <person name="Hiss M."/>
            <person name="Muchero W."/>
            <person name="Kamisugi Y."/>
            <person name="Saleh O."/>
            <person name="Blanc G."/>
            <person name="Decker E.L."/>
            <person name="van Gessel N."/>
            <person name="Grimwood J."/>
            <person name="Hayes R.D."/>
            <person name="Graham S.W."/>
            <person name="Gunter L.E."/>
            <person name="McDaniel S.F."/>
            <person name="Hoernstein S.N.W."/>
            <person name="Larsson A."/>
            <person name="Li F.W."/>
            <person name="Perroud P.F."/>
            <person name="Phillips J."/>
            <person name="Ranjan P."/>
            <person name="Rokshar D.S."/>
            <person name="Rothfels C.J."/>
            <person name="Schneider L."/>
            <person name="Shu S."/>
            <person name="Stevenson D.W."/>
            <person name="Thummler F."/>
            <person name="Tillich M."/>
            <person name="Villarreal Aguilar J.C."/>
            <person name="Widiez T."/>
            <person name="Wong G.K."/>
            <person name="Wymore A."/>
            <person name="Zhang Y."/>
            <person name="Zimmer A.D."/>
            <person name="Quatrano R.S."/>
            <person name="Mayer K.F.X."/>
            <person name="Goodstein D."/>
            <person name="Casacuberta J.M."/>
            <person name="Vandepoele K."/>
            <person name="Reski R."/>
            <person name="Cuming A.C."/>
            <person name="Tuskan G.A."/>
            <person name="Maumus F."/>
            <person name="Salse J."/>
            <person name="Schmutz J."/>
            <person name="Rensing S.A."/>
        </authorList>
    </citation>
    <scope>NUCLEOTIDE SEQUENCE [LARGE SCALE GENOMIC DNA]</scope>
    <source>
        <strain evidence="3 4">cv. Gransden 2004</strain>
    </source>
</reference>
<reference evidence="3" key="3">
    <citation type="submission" date="2020-12" db="UniProtKB">
        <authorList>
            <consortium name="EnsemblPlants"/>
        </authorList>
    </citation>
    <scope>IDENTIFICATION</scope>
</reference>
<organism evidence="2">
    <name type="scientific">Physcomitrium patens</name>
    <name type="common">Spreading-leaved earth moss</name>
    <name type="synonym">Physcomitrella patens</name>
    <dbReference type="NCBI Taxonomy" id="3218"/>
    <lineage>
        <taxon>Eukaryota</taxon>
        <taxon>Viridiplantae</taxon>
        <taxon>Streptophyta</taxon>
        <taxon>Embryophyta</taxon>
        <taxon>Bryophyta</taxon>
        <taxon>Bryophytina</taxon>
        <taxon>Bryopsida</taxon>
        <taxon>Funariidae</taxon>
        <taxon>Funariales</taxon>
        <taxon>Funariaceae</taxon>
        <taxon>Physcomitrium</taxon>
    </lineage>
</organism>
<dbReference type="Gramene" id="Pp3c10_12790V3.1">
    <property type="protein sequence ID" value="Pp3c10_12790V3.1"/>
    <property type="gene ID" value="Pp3c10_12790"/>
</dbReference>
<dbReference type="AlphaFoldDB" id="A0A2K1JYT8"/>
<dbReference type="EMBL" id="ABEU02000010">
    <property type="protein sequence ID" value="PNR46692.1"/>
    <property type="molecule type" value="Genomic_DNA"/>
</dbReference>
<protein>
    <submittedName>
        <fullName evidence="2 3">Uncharacterized protein</fullName>
    </submittedName>
</protein>
<sequence>MVKANQSSFPLRSSCASEYHVPVS</sequence>
<name>A0A2K1JYT8_PHYPA</name>